<proteinExistence type="inferred from homology"/>
<dbReference type="CDD" id="cd06261">
    <property type="entry name" value="TM_PBP2"/>
    <property type="match status" value="1"/>
</dbReference>
<evidence type="ECO:0000313" key="10">
    <source>
        <dbReference type="Proteomes" id="UP000766904"/>
    </source>
</evidence>
<feature type="transmembrane region" description="Helical" evidence="7">
    <location>
        <begin position="34"/>
        <end position="54"/>
    </location>
</feature>
<keyword evidence="2 7" id="KW-0813">Transport</keyword>
<keyword evidence="4 7" id="KW-0812">Transmembrane</keyword>
<dbReference type="SUPFAM" id="SSF161098">
    <property type="entry name" value="MetI-like"/>
    <property type="match status" value="1"/>
</dbReference>
<evidence type="ECO:0000256" key="5">
    <source>
        <dbReference type="ARBA" id="ARBA00022989"/>
    </source>
</evidence>
<evidence type="ECO:0000256" key="2">
    <source>
        <dbReference type="ARBA" id="ARBA00022448"/>
    </source>
</evidence>
<dbReference type="Proteomes" id="UP000766904">
    <property type="component" value="Unassembled WGS sequence"/>
</dbReference>
<feature type="transmembrane region" description="Helical" evidence="7">
    <location>
        <begin position="128"/>
        <end position="149"/>
    </location>
</feature>
<feature type="domain" description="ABC transmembrane type-1" evidence="8">
    <location>
        <begin position="93"/>
        <end position="285"/>
    </location>
</feature>
<protein>
    <submittedName>
        <fullName evidence="9">Glycerol-3-phosphate ABC transporter permease</fullName>
    </submittedName>
</protein>
<keyword evidence="3" id="KW-1003">Cell membrane</keyword>
<name>A0A8J8TR50_9EURY</name>
<feature type="transmembrane region" description="Helical" evidence="7">
    <location>
        <begin position="161"/>
        <end position="178"/>
    </location>
</feature>
<dbReference type="PROSITE" id="PS50928">
    <property type="entry name" value="ABC_TM1"/>
    <property type="match status" value="1"/>
</dbReference>
<dbReference type="InterPro" id="IPR035906">
    <property type="entry name" value="MetI-like_sf"/>
</dbReference>
<dbReference type="GO" id="GO:0005886">
    <property type="term" value="C:plasma membrane"/>
    <property type="evidence" value="ECO:0007669"/>
    <property type="project" value="UniProtKB-SubCell"/>
</dbReference>
<evidence type="ECO:0000256" key="1">
    <source>
        <dbReference type="ARBA" id="ARBA00004651"/>
    </source>
</evidence>
<evidence type="ECO:0000259" key="8">
    <source>
        <dbReference type="PROSITE" id="PS50928"/>
    </source>
</evidence>
<dbReference type="PANTHER" id="PTHR43744">
    <property type="entry name" value="ABC TRANSPORTER PERMEASE PROTEIN MG189-RELATED-RELATED"/>
    <property type="match status" value="1"/>
</dbReference>
<reference evidence="9" key="1">
    <citation type="submission" date="2017-11" db="EMBL/GenBank/DDBJ databases">
        <authorList>
            <person name="Kajale S.C."/>
            <person name="Sharma A."/>
        </authorList>
    </citation>
    <scope>NUCLEOTIDE SEQUENCE</scope>
    <source>
        <strain evidence="9">LS1_42</strain>
    </source>
</reference>
<evidence type="ECO:0000256" key="7">
    <source>
        <dbReference type="RuleBase" id="RU363032"/>
    </source>
</evidence>
<comment type="subcellular location">
    <subcellularLocation>
        <location evidence="1 7">Cell membrane</location>
        <topology evidence="1 7">Multi-pass membrane protein</topology>
    </subcellularLocation>
</comment>
<keyword evidence="5 7" id="KW-1133">Transmembrane helix</keyword>
<sequence>MATSDKFDIDRAQQQSIDAWTAWKRDFLQHPGSHLALVLSSLVLFTPIALTLLLTTQTTAQVYDLNHLGPGGLATAYENYYHVLVEYGFWRLMLNSFFVAGVSTIGAITISLLAALALVFYDFPLKRLMFFFILLTLMVPFVIRVVPLYELVVSIGWHDTYWGLTVPFLASATGVFLFRQHFKSVPIELVETTQLDGVSSIAFLWKVLIPMTKGMIAGLSVILFISTWNAYFWPLIAINTEHRQVAQVGLQFLQSAQVGTLTAYNLMMTGAILSLLPSLALLIALRKYLLTTMGLKVN</sequence>
<dbReference type="GO" id="GO:0055085">
    <property type="term" value="P:transmembrane transport"/>
    <property type="evidence" value="ECO:0007669"/>
    <property type="project" value="InterPro"/>
</dbReference>
<dbReference type="RefSeq" id="WP_148859222.1">
    <property type="nucleotide sequence ID" value="NZ_PHNJ01000010.1"/>
</dbReference>
<evidence type="ECO:0000313" key="9">
    <source>
        <dbReference type="EMBL" id="TYL37359.1"/>
    </source>
</evidence>
<dbReference type="InterPro" id="IPR000515">
    <property type="entry name" value="MetI-like"/>
</dbReference>
<dbReference type="Gene3D" id="1.10.3720.10">
    <property type="entry name" value="MetI-like"/>
    <property type="match status" value="1"/>
</dbReference>
<feature type="transmembrane region" description="Helical" evidence="7">
    <location>
        <begin position="214"/>
        <end position="233"/>
    </location>
</feature>
<evidence type="ECO:0000256" key="4">
    <source>
        <dbReference type="ARBA" id="ARBA00022692"/>
    </source>
</evidence>
<evidence type="ECO:0000256" key="3">
    <source>
        <dbReference type="ARBA" id="ARBA00022475"/>
    </source>
</evidence>
<comment type="similarity">
    <text evidence="7">Belongs to the binding-protein-dependent transport system permease family.</text>
</comment>
<feature type="transmembrane region" description="Helical" evidence="7">
    <location>
        <begin position="97"/>
        <end position="121"/>
    </location>
</feature>
<keyword evidence="6 7" id="KW-0472">Membrane</keyword>
<dbReference type="Pfam" id="PF00528">
    <property type="entry name" value="BPD_transp_1"/>
    <property type="match status" value="1"/>
</dbReference>
<dbReference type="PANTHER" id="PTHR43744:SF8">
    <property type="entry name" value="SN-GLYCEROL-3-PHOSPHATE TRANSPORT SYSTEM PERMEASE PROTEIN UGPE"/>
    <property type="match status" value="1"/>
</dbReference>
<keyword evidence="10" id="KW-1185">Reference proteome</keyword>
<feature type="transmembrane region" description="Helical" evidence="7">
    <location>
        <begin position="263"/>
        <end position="285"/>
    </location>
</feature>
<dbReference type="EMBL" id="PHNJ01000010">
    <property type="protein sequence ID" value="TYL37359.1"/>
    <property type="molecule type" value="Genomic_DNA"/>
</dbReference>
<evidence type="ECO:0000256" key="6">
    <source>
        <dbReference type="ARBA" id="ARBA00023136"/>
    </source>
</evidence>
<comment type="caution">
    <text evidence="9">The sequence shown here is derived from an EMBL/GenBank/DDBJ whole genome shotgun (WGS) entry which is preliminary data.</text>
</comment>
<dbReference type="OrthoDB" id="18784at2157"/>
<organism evidence="9 10">
    <name type="scientific">Natronococcus pandeyae</name>
    <dbReference type="NCBI Taxonomy" id="2055836"/>
    <lineage>
        <taxon>Archaea</taxon>
        <taxon>Methanobacteriati</taxon>
        <taxon>Methanobacteriota</taxon>
        <taxon>Stenosarchaea group</taxon>
        <taxon>Halobacteria</taxon>
        <taxon>Halobacteriales</taxon>
        <taxon>Natrialbaceae</taxon>
        <taxon>Natronococcus</taxon>
    </lineage>
</organism>
<dbReference type="AlphaFoldDB" id="A0A8J8TR50"/>
<accession>A0A8J8TR50</accession>
<gene>
    <name evidence="9" type="ORF">CV102_17205</name>
</gene>